<evidence type="ECO:0000256" key="8">
    <source>
        <dbReference type="RuleBase" id="RU004506"/>
    </source>
</evidence>
<dbReference type="Proteomes" id="UP000664317">
    <property type="component" value="Unassembled WGS sequence"/>
</dbReference>
<dbReference type="InterPro" id="IPR000192">
    <property type="entry name" value="Aminotrans_V_dom"/>
</dbReference>
<name>A0ABS3C796_9BACT</name>
<dbReference type="InterPro" id="IPR016454">
    <property type="entry name" value="Cysteine_dSase"/>
</dbReference>
<comment type="catalytic activity">
    <reaction evidence="6 8">
        <text>(sulfur carrier)-H + L-cysteine = (sulfur carrier)-SH + L-alanine</text>
        <dbReference type="Rhea" id="RHEA:43892"/>
        <dbReference type="Rhea" id="RHEA-COMP:14737"/>
        <dbReference type="Rhea" id="RHEA-COMP:14739"/>
        <dbReference type="ChEBI" id="CHEBI:29917"/>
        <dbReference type="ChEBI" id="CHEBI:35235"/>
        <dbReference type="ChEBI" id="CHEBI:57972"/>
        <dbReference type="ChEBI" id="CHEBI:64428"/>
        <dbReference type="EC" id="2.8.1.7"/>
    </reaction>
</comment>
<dbReference type="EC" id="2.8.1.7" evidence="8"/>
<sequence>MNIEQIRGLFPVLHQEVHGKPLIYFDNAATTQKPQAVLDALAGYYSHDNSNIHRGAHALADRATRYYEETREAVRAFIGAKEAEEIIFTKGTTEGINLVAQTFGRKFIGKGDEIIISTLEHHSNIVPWQMLCEEKEAVLRIIPINEAGEIIFEEFEKLLSPKTKLVSIVHASNALGTINPVKEVIDAAHAVGAKVLLDGAQSTSHLEIDVQELDCDFLAFSAHKIYGPTGLGVLYGKREVLEAMPPFLGGGEMIKEVTFEKTTYNDIPFKFEAGTPNIADVIAFKASLDFVNALGKPAIKAHEDALLAHADELTREIKGFIPVGTAKDKVAVLSFNINGMHPFDVGQMLDAKGIAVRTGHHCTQPLMKRFGIEGTVRASFSVYNTKSEIEKLAMGIAQIARFKNK</sequence>
<dbReference type="PROSITE" id="PS00595">
    <property type="entry name" value="AA_TRANSFER_CLASS_5"/>
    <property type="match status" value="1"/>
</dbReference>
<evidence type="ECO:0000256" key="6">
    <source>
        <dbReference type="ARBA" id="ARBA00050776"/>
    </source>
</evidence>
<dbReference type="PANTHER" id="PTHR43586:SF8">
    <property type="entry name" value="CYSTEINE DESULFURASE 1, CHLOROPLASTIC"/>
    <property type="match status" value="1"/>
</dbReference>
<dbReference type="InterPro" id="IPR015422">
    <property type="entry name" value="PyrdxlP-dep_Trfase_small"/>
</dbReference>
<dbReference type="Pfam" id="PF00266">
    <property type="entry name" value="Aminotran_5"/>
    <property type="match status" value="1"/>
</dbReference>
<protein>
    <recommendedName>
        <fullName evidence="8">Cysteine desulfurase</fullName>
        <ecNumber evidence="8">2.8.1.7</ecNumber>
    </recommendedName>
</protein>
<dbReference type="EMBL" id="JAFKCT010000009">
    <property type="protein sequence ID" value="MBN7812852.1"/>
    <property type="molecule type" value="Genomic_DNA"/>
</dbReference>
<dbReference type="PIRSF" id="PIRSF005572">
    <property type="entry name" value="NifS"/>
    <property type="match status" value="1"/>
</dbReference>
<keyword evidence="11" id="KW-1185">Reference proteome</keyword>
<evidence type="ECO:0000256" key="4">
    <source>
        <dbReference type="ARBA" id="ARBA00022679"/>
    </source>
</evidence>
<evidence type="ECO:0000256" key="5">
    <source>
        <dbReference type="ARBA" id="ARBA00022898"/>
    </source>
</evidence>
<dbReference type="CDD" id="cd06453">
    <property type="entry name" value="SufS_like"/>
    <property type="match status" value="1"/>
</dbReference>
<comment type="cofactor">
    <cofactor evidence="1 7">
        <name>pyridoxal 5'-phosphate</name>
        <dbReference type="ChEBI" id="CHEBI:597326"/>
    </cofactor>
</comment>
<keyword evidence="4 8" id="KW-0808">Transferase</keyword>
<dbReference type="PANTHER" id="PTHR43586">
    <property type="entry name" value="CYSTEINE DESULFURASE"/>
    <property type="match status" value="1"/>
</dbReference>
<proteinExistence type="inferred from homology"/>
<evidence type="ECO:0000313" key="11">
    <source>
        <dbReference type="Proteomes" id="UP000664317"/>
    </source>
</evidence>
<evidence type="ECO:0000256" key="2">
    <source>
        <dbReference type="ARBA" id="ARBA00002824"/>
    </source>
</evidence>
<dbReference type="Gene3D" id="3.40.640.10">
    <property type="entry name" value="Type I PLP-dependent aspartate aminotransferase-like (Major domain)"/>
    <property type="match status" value="1"/>
</dbReference>
<dbReference type="InterPro" id="IPR010970">
    <property type="entry name" value="Cys_dSase_SufS"/>
</dbReference>
<dbReference type="InterPro" id="IPR015421">
    <property type="entry name" value="PyrdxlP-dep_Trfase_major"/>
</dbReference>
<keyword evidence="5 8" id="KW-0663">Pyridoxal phosphate</keyword>
<evidence type="ECO:0000256" key="3">
    <source>
        <dbReference type="ARBA" id="ARBA00010447"/>
    </source>
</evidence>
<gene>
    <name evidence="10" type="ORF">J0A68_17990</name>
</gene>
<dbReference type="NCBIfam" id="TIGR01979">
    <property type="entry name" value="sufS"/>
    <property type="match status" value="1"/>
</dbReference>
<feature type="domain" description="Aminotransferase class V" evidence="9">
    <location>
        <begin position="23"/>
        <end position="392"/>
    </location>
</feature>
<dbReference type="Gene3D" id="3.90.1150.10">
    <property type="entry name" value="Aspartate Aminotransferase, domain 1"/>
    <property type="match status" value="1"/>
</dbReference>
<comment type="function">
    <text evidence="2 8">Catalyzes the removal of elemental sulfur and selenium atoms from L-cysteine, L-cystine, L-selenocysteine, and L-selenocystine to produce L-alanine.</text>
</comment>
<comment type="similarity">
    <text evidence="3 8">Belongs to the class-V pyridoxal-phosphate-dependent aminotransferase family. Csd subfamily.</text>
</comment>
<dbReference type="SUPFAM" id="SSF53383">
    <property type="entry name" value="PLP-dependent transferases"/>
    <property type="match status" value="1"/>
</dbReference>
<dbReference type="InterPro" id="IPR020578">
    <property type="entry name" value="Aminotrans_V_PyrdxlP_BS"/>
</dbReference>
<accession>A0ABS3C796</accession>
<evidence type="ECO:0000256" key="1">
    <source>
        <dbReference type="ARBA" id="ARBA00001933"/>
    </source>
</evidence>
<evidence type="ECO:0000259" key="9">
    <source>
        <dbReference type="Pfam" id="PF00266"/>
    </source>
</evidence>
<comment type="caution">
    <text evidence="10">The sequence shown here is derived from an EMBL/GenBank/DDBJ whole genome shotgun (WGS) entry which is preliminary data.</text>
</comment>
<reference evidence="10 11" key="1">
    <citation type="submission" date="2021-03" db="EMBL/GenBank/DDBJ databases">
        <title>novel species isolated from a fishpond in China.</title>
        <authorList>
            <person name="Lu H."/>
            <person name="Cai Z."/>
        </authorList>
    </citation>
    <scope>NUCLEOTIDE SEQUENCE [LARGE SCALE GENOMIC DNA]</scope>
    <source>
        <strain evidence="10 11">H41</strain>
    </source>
</reference>
<organism evidence="10 11">
    <name type="scientific">Algoriphagus oliviformis</name>
    <dbReference type="NCBI Taxonomy" id="2811231"/>
    <lineage>
        <taxon>Bacteria</taxon>
        <taxon>Pseudomonadati</taxon>
        <taxon>Bacteroidota</taxon>
        <taxon>Cytophagia</taxon>
        <taxon>Cytophagales</taxon>
        <taxon>Cyclobacteriaceae</taxon>
        <taxon>Algoriphagus</taxon>
    </lineage>
</organism>
<evidence type="ECO:0000313" key="10">
    <source>
        <dbReference type="EMBL" id="MBN7812852.1"/>
    </source>
</evidence>
<dbReference type="InterPro" id="IPR015424">
    <property type="entry name" value="PyrdxlP-dep_Trfase"/>
</dbReference>
<evidence type="ECO:0000256" key="7">
    <source>
        <dbReference type="RuleBase" id="RU004504"/>
    </source>
</evidence>